<dbReference type="GO" id="GO:0070791">
    <property type="term" value="P:cleistothecium development"/>
    <property type="evidence" value="ECO:0000315"/>
    <property type="project" value="AspGD"/>
</dbReference>
<reference evidence="3" key="2">
    <citation type="journal article" date="2009" name="Fungal Genet. Biol.">
        <title>The 2008 update of the Aspergillus nidulans genome annotation: a community effort.</title>
        <authorList>
            <person name="Wortman J.R."/>
            <person name="Gilsenan J.M."/>
            <person name="Joardar V."/>
            <person name="Deegan J."/>
            <person name="Clutterbuck J."/>
            <person name="Andersen M.R."/>
            <person name="Archer D."/>
            <person name="Bencina M."/>
            <person name="Braus G."/>
            <person name="Coutinho P."/>
            <person name="von Dohren H."/>
            <person name="Doonan J."/>
            <person name="Driessen A.J."/>
            <person name="Durek P."/>
            <person name="Espeso E."/>
            <person name="Fekete E."/>
            <person name="Flipphi M."/>
            <person name="Estrada C.G."/>
            <person name="Geysens S."/>
            <person name="Goldman G."/>
            <person name="de Groot P.W."/>
            <person name="Hansen K."/>
            <person name="Harris S.D."/>
            <person name="Heinekamp T."/>
            <person name="Helmstaedt K."/>
            <person name="Henrissat B."/>
            <person name="Hofmann G."/>
            <person name="Homan T."/>
            <person name="Horio T."/>
            <person name="Horiuchi H."/>
            <person name="James S."/>
            <person name="Jones M."/>
            <person name="Karaffa L."/>
            <person name="Karanyi Z."/>
            <person name="Kato M."/>
            <person name="Keller N."/>
            <person name="Kelly D.E."/>
            <person name="Kiel J.A."/>
            <person name="Kim J.M."/>
            <person name="van der Klei I.J."/>
            <person name="Klis F.M."/>
            <person name="Kovalchuk A."/>
            <person name="Krasevec N."/>
            <person name="Kubicek C.P."/>
            <person name="Liu B."/>
            <person name="Maccabe A."/>
            <person name="Meyer V."/>
            <person name="Mirabito P."/>
            <person name="Miskei M."/>
            <person name="Mos M."/>
            <person name="Mullins J."/>
            <person name="Nelson D.R."/>
            <person name="Nielsen J."/>
            <person name="Oakley B.R."/>
            <person name="Osmani S.A."/>
            <person name="Pakula T."/>
            <person name="Paszewski A."/>
            <person name="Paulsen I."/>
            <person name="Pilsyk S."/>
            <person name="Pocsi I."/>
            <person name="Punt P.J."/>
            <person name="Ram A.F."/>
            <person name="Ren Q."/>
            <person name="Robellet X."/>
            <person name="Robson G."/>
            <person name="Seiboth B."/>
            <person name="van Solingen P."/>
            <person name="Specht T."/>
            <person name="Sun J."/>
            <person name="Taheri-Talesh N."/>
            <person name="Takeshita N."/>
            <person name="Ussery D."/>
            <person name="vanKuyk P.A."/>
            <person name="Visser H."/>
            <person name="van de Vondervoort P.J."/>
            <person name="de Vries R.P."/>
            <person name="Walton J."/>
            <person name="Xiang X."/>
            <person name="Xiong Y."/>
            <person name="Zeng A.P."/>
            <person name="Brandt B.W."/>
            <person name="Cornell M.J."/>
            <person name="van den Hondel C.A."/>
            <person name="Visser J."/>
            <person name="Oliver S.G."/>
            <person name="Turner G."/>
        </authorList>
    </citation>
    <scope>GENOME REANNOTATION</scope>
    <source>
        <strain evidence="3">FGSC A4 / ATCC 38163 / CBS 112.46 / NRRL 194 / M139</strain>
    </source>
</reference>
<evidence type="ECO:0000256" key="1">
    <source>
        <dbReference type="SAM" id="SignalP"/>
    </source>
</evidence>
<dbReference type="Proteomes" id="UP000000560">
    <property type="component" value="Chromosome VII"/>
</dbReference>
<dbReference type="Pfam" id="PF13668">
    <property type="entry name" value="Ferritin_2"/>
    <property type="match status" value="1"/>
</dbReference>
<protein>
    <submittedName>
        <fullName evidence="2">Uncharacterized protein</fullName>
    </submittedName>
</protein>
<reference evidence="3" key="1">
    <citation type="journal article" date="2005" name="Nature">
        <title>Sequencing of Aspergillus nidulans and comparative analysis with A. fumigatus and A. oryzae.</title>
        <authorList>
            <person name="Galagan J.E."/>
            <person name="Calvo S.E."/>
            <person name="Cuomo C."/>
            <person name="Ma L.J."/>
            <person name="Wortman J.R."/>
            <person name="Batzoglou S."/>
            <person name="Lee S.I."/>
            <person name="Basturkmen M."/>
            <person name="Spevak C.C."/>
            <person name="Clutterbuck J."/>
            <person name="Kapitonov V."/>
            <person name="Jurka J."/>
            <person name="Scazzocchio C."/>
            <person name="Farman M."/>
            <person name="Butler J."/>
            <person name="Purcell S."/>
            <person name="Harris S."/>
            <person name="Braus G.H."/>
            <person name="Draht O."/>
            <person name="Busch S."/>
            <person name="D'Enfert C."/>
            <person name="Bouchier C."/>
            <person name="Goldman G.H."/>
            <person name="Bell-Pedersen D."/>
            <person name="Griffiths-Jones S."/>
            <person name="Doonan J.H."/>
            <person name="Yu J."/>
            <person name="Vienken K."/>
            <person name="Pain A."/>
            <person name="Freitag M."/>
            <person name="Selker E.U."/>
            <person name="Archer D.B."/>
            <person name="Penalva M.A."/>
            <person name="Oakley B.R."/>
            <person name="Momany M."/>
            <person name="Tanaka T."/>
            <person name="Kumagai T."/>
            <person name="Asai K."/>
            <person name="Machida M."/>
            <person name="Nierman W.C."/>
            <person name="Denning D.W."/>
            <person name="Caddick M."/>
            <person name="Hynes M."/>
            <person name="Paoletti M."/>
            <person name="Fischer R."/>
            <person name="Miller B."/>
            <person name="Dyer P."/>
            <person name="Sachs M.S."/>
            <person name="Osmani S.A."/>
            <person name="Birren B.W."/>
        </authorList>
    </citation>
    <scope>NUCLEOTIDE SEQUENCE [LARGE SCALE GENOMIC DNA]</scope>
    <source>
        <strain evidence="3">FGSC A4 / ATCC 38163 / CBS 112.46 / NRRL 194 / M139</strain>
    </source>
</reference>
<dbReference type="GO" id="GO:0070797">
    <property type="term" value="P:negative regulation of cleistothecium development"/>
    <property type="evidence" value="ECO:0000315"/>
    <property type="project" value="AspGD"/>
</dbReference>
<feature type="signal peptide" evidence="1">
    <location>
        <begin position="1"/>
        <end position="19"/>
    </location>
</feature>
<feature type="chain" id="PRO_5010317661" evidence="1">
    <location>
        <begin position="20"/>
        <end position="356"/>
    </location>
</feature>
<dbReference type="HOGENOM" id="CLU_045147_0_0_1"/>
<accession>Q5BAV0</accession>
<dbReference type="RefSeq" id="XP_659934.1">
    <property type="nucleotide sequence ID" value="XM_654842.1"/>
</dbReference>
<organism evidence="2 3">
    <name type="scientific">Emericella nidulans (strain FGSC A4 / ATCC 38163 / CBS 112.46 / NRRL 194 / M139)</name>
    <name type="common">Aspergillus nidulans</name>
    <dbReference type="NCBI Taxonomy" id="227321"/>
    <lineage>
        <taxon>Eukaryota</taxon>
        <taxon>Fungi</taxon>
        <taxon>Dikarya</taxon>
        <taxon>Ascomycota</taxon>
        <taxon>Pezizomycotina</taxon>
        <taxon>Eurotiomycetes</taxon>
        <taxon>Eurotiomycetidae</taxon>
        <taxon>Eurotiales</taxon>
        <taxon>Aspergillaceae</taxon>
        <taxon>Aspergillus</taxon>
        <taxon>Aspergillus subgen. Nidulantes</taxon>
    </lineage>
</organism>
<evidence type="ECO:0000313" key="2">
    <source>
        <dbReference type="EMBL" id="CBF86620.1"/>
    </source>
</evidence>
<gene>
    <name evidence="2" type="ORF">ANIA_02330</name>
</gene>
<accession>C8VNC9</accession>
<dbReference type="eggNOG" id="ENOG502SM3U">
    <property type="taxonomic scope" value="Eukaryota"/>
</dbReference>
<dbReference type="InParanoid" id="Q5BAV0"/>
<keyword evidence="3" id="KW-1185">Reference proteome</keyword>
<dbReference type="AlphaFoldDB" id="Q5BAV0"/>
<dbReference type="OrthoDB" id="5293813at2759"/>
<dbReference type="OMA" id="WMTYINQ"/>
<dbReference type="EMBL" id="BN001307">
    <property type="protein sequence ID" value="CBF86620.1"/>
    <property type="molecule type" value="Genomic_DNA"/>
</dbReference>
<dbReference type="KEGG" id="ani:ANIA_02330"/>
<dbReference type="VEuPathDB" id="FungiDB:AN2330"/>
<name>Q5BAV0_EMENI</name>
<sequence length="356" mass="38856">MHFSSPLLALVPSLSFAFAAPTAENVDNTPLLPHGLPHPSPEQLQQIEQAAHGTLPGLPLPTNVSAAGITNLQLLAFQEHVEVAFFDQLIGNISRNVPGYVFINDAEREFALRSLMATLAQEEIHALTANNALQHFGIPTIEPCRYWFPVTNIDEAIALATTFTSHSLATLQDITERFATHGDAALARIMTGIIGTKGAQQGWFRTFQDKYPGEVPTLTTSDVDFAFTWANSFALPGTCPNLGDIKLRIFEPLEIMTRPEPRTHKIQISWSHGSDESKESLLWVAYINQHNAPIVAPLQVVACDGHKSTADVVVPFDDFLMNGLTVMAVVNRRGPFANAEAVARATVYGPALFIVQ</sequence>
<keyword evidence="1" id="KW-0732">Signal</keyword>
<dbReference type="GeneID" id="2875037"/>
<proteinExistence type="predicted"/>
<evidence type="ECO:0000313" key="3">
    <source>
        <dbReference type="Proteomes" id="UP000000560"/>
    </source>
</evidence>